<dbReference type="GO" id="GO:0006508">
    <property type="term" value="P:proteolysis"/>
    <property type="evidence" value="ECO:0000318"/>
    <property type="project" value="GO_Central"/>
</dbReference>
<organism evidence="4 5">
    <name type="scientific">Tribolium castaneum</name>
    <name type="common">Red flour beetle</name>
    <dbReference type="NCBI Taxonomy" id="7070"/>
    <lineage>
        <taxon>Eukaryota</taxon>
        <taxon>Metazoa</taxon>
        <taxon>Ecdysozoa</taxon>
        <taxon>Arthropoda</taxon>
        <taxon>Hexapoda</taxon>
        <taxon>Insecta</taxon>
        <taxon>Pterygota</taxon>
        <taxon>Neoptera</taxon>
        <taxon>Endopterygota</taxon>
        <taxon>Coleoptera</taxon>
        <taxon>Polyphaga</taxon>
        <taxon>Cucujiformia</taxon>
        <taxon>Tenebrionidae</taxon>
        <taxon>Tenebrionidae incertae sedis</taxon>
        <taxon>Tribolium</taxon>
    </lineage>
</organism>
<dbReference type="Gene3D" id="3.40.630.10">
    <property type="entry name" value="Zn peptidases"/>
    <property type="match status" value="1"/>
</dbReference>
<dbReference type="InterPro" id="IPR002933">
    <property type="entry name" value="Peptidase_M20"/>
</dbReference>
<dbReference type="STRING" id="7070.A0A139W8R1"/>
<evidence type="ECO:0000256" key="1">
    <source>
        <dbReference type="ARBA" id="ARBA00022670"/>
    </source>
</evidence>
<dbReference type="KEGG" id="tca:660961"/>
<keyword evidence="3" id="KW-0378">Hydrolase</keyword>
<gene>
    <name evidence="4" type="primary">AUGUSTUS-3.0.2_31691</name>
    <name evidence="4" type="ORF">TcasGA2_TC031691</name>
</gene>
<sequence length="492" mass="57240">MVYPHSYRTEHSETRTTNSVYGEYYAQHQSKRIPIQPDLLKIIQFIDSHRGRFLKDLADVVMIKSVSGNLEYKDEVQKMIDFTQNWLSKLGLKYERFNIGFHELGGEKHRLPVILLASLGNDQRKKTLCIYVHLDVKEPEASKWQTDPWSVSQVGHSIFGCGVAQGKATLIHWFHIIEAFQKSNIEFPVNLKFIIESMYHYDSVGLADFLPLRKHDFFVDIDNIIVCDGEWIGEKHPCIIYGTIGVIHHDIFIEKVPGSKTDPRDDMVEIFKEIVDEKEHILIPHFDDIVSQITPEEEKMYEDICDFNIDDIRDNLPSYKQKWDKVKLLMHYWRLPSISIGETEECTCEKKEVDIVKRHFVVKIVPRQIINRTVNMTKNHINSVVKKLNIENKVTCEEVSSTRYWHESVANPNYQAARRATIQIYKEDPSMIKLDKPMVLLTILDRVLENNILLLPLVTSGSNASMENENITVRTFYESTKLLAAYLFQLAK</sequence>
<dbReference type="EMBL" id="KQ973114">
    <property type="protein sequence ID" value="KXZ75665.1"/>
    <property type="molecule type" value="Genomic_DNA"/>
</dbReference>
<evidence type="ECO:0000256" key="3">
    <source>
        <dbReference type="ARBA" id="ARBA00022801"/>
    </source>
</evidence>
<evidence type="ECO:0000256" key="2">
    <source>
        <dbReference type="ARBA" id="ARBA00022723"/>
    </source>
</evidence>
<dbReference type="InterPro" id="IPR051458">
    <property type="entry name" value="Cyt/Met_Dipeptidase"/>
</dbReference>
<evidence type="ECO:0000313" key="4">
    <source>
        <dbReference type="EMBL" id="KXZ75665.1"/>
    </source>
</evidence>
<dbReference type="OMA" id="VYGEYYA"/>
<dbReference type="eggNOG" id="KOG2276">
    <property type="taxonomic scope" value="Eukaryota"/>
</dbReference>
<keyword evidence="2" id="KW-0479">Metal-binding</keyword>
<name>A0A139W8R1_TRICA</name>
<keyword evidence="1" id="KW-0645">Protease</keyword>
<dbReference type="OrthoDB" id="7832001at2759"/>
<dbReference type="AlphaFoldDB" id="A0A139W8R1"/>
<dbReference type="GO" id="GO:0008233">
    <property type="term" value="F:peptidase activity"/>
    <property type="evidence" value="ECO:0000318"/>
    <property type="project" value="GO_Central"/>
</dbReference>
<dbReference type="SUPFAM" id="SSF53187">
    <property type="entry name" value="Zn-dependent exopeptidases"/>
    <property type="match status" value="1"/>
</dbReference>
<evidence type="ECO:0000313" key="5">
    <source>
        <dbReference type="Proteomes" id="UP000007266"/>
    </source>
</evidence>
<reference evidence="4 5" key="2">
    <citation type="journal article" date="2010" name="Nucleic Acids Res.">
        <title>BeetleBase in 2010: revisions to provide comprehensive genomic information for Tribolium castaneum.</title>
        <authorList>
            <person name="Kim H.S."/>
            <person name="Murphy T."/>
            <person name="Xia J."/>
            <person name="Caragea D."/>
            <person name="Park Y."/>
            <person name="Beeman R.W."/>
            <person name="Lorenzen M.D."/>
            <person name="Butcher S."/>
            <person name="Manak J.R."/>
            <person name="Brown S.J."/>
        </authorList>
    </citation>
    <scope>NUCLEOTIDE SEQUENCE [LARGE SCALE GENOMIC DNA]</scope>
    <source>
        <strain evidence="4 5">Georgia GA2</strain>
    </source>
</reference>
<reference evidence="4 5" key="1">
    <citation type="journal article" date="2008" name="Nature">
        <title>The genome of the model beetle and pest Tribolium castaneum.</title>
        <authorList>
            <consortium name="Tribolium Genome Sequencing Consortium"/>
            <person name="Richards S."/>
            <person name="Gibbs R.A."/>
            <person name="Weinstock G.M."/>
            <person name="Brown S.J."/>
            <person name="Denell R."/>
            <person name="Beeman R.W."/>
            <person name="Gibbs R."/>
            <person name="Beeman R.W."/>
            <person name="Brown S.J."/>
            <person name="Bucher G."/>
            <person name="Friedrich M."/>
            <person name="Grimmelikhuijzen C.J."/>
            <person name="Klingler M."/>
            <person name="Lorenzen M."/>
            <person name="Richards S."/>
            <person name="Roth S."/>
            <person name="Schroder R."/>
            <person name="Tautz D."/>
            <person name="Zdobnov E.M."/>
            <person name="Muzny D."/>
            <person name="Gibbs R.A."/>
            <person name="Weinstock G.M."/>
            <person name="Attaway T."/>
            <person name="Bell S."/>
            <person name="Buhay C.J."/>
            <person name="Chandrabose M.N."/>
            <person name="Chavez D."/>
            <person name="Clerk-Blankenburg K.P."/>
            <person name="Cree A."/>
            <person name="Dao M."/>
            <person name="Davis C."/>
            <person name="Chacko J."/>
            <person name="Dinh H."/>
            <person name="Dugan-Rocha S."/>
            <person name="Fowler G."/>
            <person name="Garner T.T."/>
            <person name="Garnes J."/>
            <person name="Gnirke A."/>
            <person name="Hawes A."/>
            <person name="Hernandez J."/>
            <person name="Hines S."/>
            <person name="Holder M."/>
            <person name="Hume J."/>
            <person name="Jhangiani S.N."/>
            <person name="Joshi V."/>
            <person name="Khan Z.M."/>
            <person name="Jackson L."/>
            <person name="Kovar C."/>
            <person name="Kowis A."/>
            <person name="Lee S."/>
            <person name="Lewis L.R."/>
            <person name="Margolis J."/>
            <person name="Morgan M."/>
            <person name="Nazareth L.V."/>
            <person name="Nguyen N."/>
            <person name="Okwuonu G."/>
            <person name="Parker D."/>
            <person name="Richards S."/>
            <person name="Ruiz S.J."/>
            <person name="Santibanez J."/>
            <person name="Savard J."/>
            <person name="Scherer S.E."/>
            <person name="Schneider B."/>
            <person name="Sodergren E."/>
            <person name="Tautz D."/>
            <person name="Vattahil S."/>
            <person name="Villasana D."/>
            <person name="White C.S."/>
            <person name="Wright R."/>
            <person name="Park Y."/>
            <person name="Beeman R.W."/>
            <person name="Lord J."/>
            <person name="Oppert B."/>
            <person name="Lorenzen M."/>
            <person name="Brown S."/>
            <person name="Wang L."/>
            <person name="Savard J."/>
            <person name="Tautz D."/>
            <person name="Richards S."/>
            <person name="Weinstock G."/>
            <person name="Gibbs R.A."/>
            <person name="Liu Y."/>
            <person name="Worley K."/>
            <person name="Weinstock G."/>
            <person name="Elsik C.G."/>
            <person name="Reese J.T."/>
            <person name="Elhaik E."/>
            <person name="Landan G."/>
            <person name="Graur D."/>
            <person name="Arensburger P."/>
            <person name="Atkinson P."/>
            <person name="Beeman R.W."/>
            <person name="Beidler J."/>
            <person name="Brown S.J."/>
            <person name="Demuth J.P."/>
            <person name="Drury D.W."/>
            <person name="Du Y.Z."/>
            <person name="Fujiwara H."/>
            <person name="Lorenzen M."/>
            <person name="Maselli V."/>
            <person name="Osanai M."/>
            <person name="Park Y."/>
            <person name="Robertson H.M."/>
            <person name="Tu Z."/>
            <person name="Wang J.J."/>
            <person name="Wang S."/>
            <person name="Richards S."/>
            <person name="Song H."/>
            <person name="Zhang L."/>
            <person name="Sodergren E."/>
            <person name="Werner D."/>
            <person name="Stanke M."/>
            <person name="Morgenstern B."/>
            <person name="Solovyev V."/>
            <person name="Kosarev P."/>
            <person name="Brown G."/>
            <person name="Chen H.C."/>
            <person name="Ermolaeva O."/>
            <person name="Hlavina W."/>
            <person name="Kapustin Y."/>
            <person name="Kiryutin B."/>
            <person name="Kitts P."/>
            <person name="Maglott D."/>
            <person name="Pruitt K."/>
            <person name="Sapojnikov V."/>
            <person name="Souvorov A."/>
            <person name="Mackey A.J."/>
            <person name="Waterhouse R.M."/>
            <person name="Wyder S."/>
            <person name="Zdobnov E.M."/>
            <person name="Zdobnov E.M."/>
            <person name="Wyder S."/>
            <person name="Kriventseva E.V."/>
            <person name="Kadowaki T."/>
            <person name="Bork P."/>
            <person name="Aranda M."/>
            <person name="Bao R."/>
            <person name="Beermann A."/>
            <person name="Berns N."/>
            <person name="Bolognesi R."/>
            <person name="Bonneton F."/>
            <person name="Bopp D."/>
            <person name="Brown S.J."/>
            <person name="Bucher G."/>
            <person name="Butts T."/>
            <person name="Chaumot A."/>
            <person name="Denell R.E."/>
            <person name="Ferrier D.E."/>
            <person name="Friedrich M."/>
            <person name="Gordon C.M."/>
            <person name="Jindra M."/>
            <person name="Klingler M."/>
            <person name="Lan Q."/>
            <person name="Lattorff H.M."/>
            <person name="Laudet V."/>
            <person name="von Levetsow C."/>
            <person name="Liu Z."/>
            <person name="Lutz R."/>
            <person name="Lynch J.A."/>
            <person name="da Fonseca R.N."/>
            <person name="Posnien N."/>
            <person name="Reuter R."/>
            <person name="Roth S."/>
            <person name="Savard J."/>
            <person name="Schinko J.B."/>
            <person name="Schmitt C."/>
            <person name="Schoppmeier M."/>
            <person name="Schroder R."/>
            <person name="Shippy T.D."/>
            <person name="Simonnet F."/>
            <person name="Marques-Souza H."/>
            <person name="Tautz D."/>
            <person name="Tomoyasu Y."/>
            <person name="Trauner J."/>
            <person name="Van der Zee M."/>
            <person name="Vervoort M."/>
            <person name="Wittkopp N."/>
            <person name="Wimmer E.A."/>
            <person name="Yang X."/>
            <person name="Jones A.K."/>
            <person name="Sattelle D.B."/>
            <person name="Ebert P.R."/>
            <person name="Nelson D."/>
            <person name="Scott J.G."/>
            <person name="Beeman R.W."/>
            <person name="Muthukrishnan S."/>
            <person name="Kramer K.J."/>
            <person name="Arakane Y."/>
            <person name="Beeman R.W."/>
            <person name="Zhu Q."/>
            <person name="Hogenkamp D."/>
            <person name="Dixit R."/>
            <person name="Oppert B."/>
            <person name="Jiang H."/>
            <person name="Zou Z."/>
            <person name="Marshall J."/>
            <person name="Elpidina E."/>
            <person name="Vinokurov K."/>
            <person name="Oppert C."/>
            <person name="Zou Z."/>
            <person name="Evans J."/>
            <person name="Lu Z."/>
            <person name="Zhao P."/>
            <person name="Sumathipala N."/>
            <person name="Altincicek B."/>
            <person name="Vilcinskas A."/>
            <person name="Williams M."/>
            <person name="Hultmark D."/>
            <person name="Hetru C."/>
            <person name="Jiang H."/>
            <person name="Grimmelikhuijzen C.J."/>
            <person name="Hauser F."/>
            <person name="Cazzamali G."/>
            <person name="Williamson M."/>
            <person name="Park Y."/>
            <person name="Li B."/>
            <person name="Tanaka Y."/>
            <person name="Predel R."/>
            <person name="Neupert S."/>
            <person name="Schachtner J."/>
            <person name="Verleyen P."/>
            <person name="Raible F."/>
            <person name="Bork P."/>
            <person name="Friedrich M."/>
            <person name="Walden K.K."/>
            <person name="Robertson H.M."/>
            <person name="Angeli S."/>
            <person name="Foret S."/>
            <person name="Bucher G."/>
            <person name="Schuetz S."/>
            <person name="Maleszka R."/>
            <person name="Wimmer E.A."/>
            <person name="Beeman R.W."/>
            <person name="Lorenzen M."/>
            <person name="Tomoyasu Y."/>
            <person name="Miller S.C."/>
            <person name="Grossmann D."/>
            <person name="Bucher G."/>
        </authorList>
    </citation>
    <scope>NUCLEOTIDE SEQUENCE [LARGE SCALE GENOMIC DNA]</scope>
    <source>
        <strain evidence="4 5">Georgia GA2</strain>
    </source>
</reference>
<keyword evidence="5" id="KW-1185">Reference proteome</keyword>
<dbReference type="Pfam" id="PF01546">
    <property type="entry name" value="Peptidase_M20"/>
    <property type="match status" value="1"/>
</dbReference>
<proteinExistence type="predicted"/>
<protein>
    <submittedName>
        <fullName evidence="4">Cytosolic non-specific dipeptidase-like Protein</fullName>
    </submittedName>
</protein>
<dbReference type="PANTHER" id="PTHR43270:SF4">
    <property type="entry name" value="CARNOSINE DIPEPTIDASE 2, ISOFORM A"/>
    <property type="match status" value="1"/>
</dbReference>
<dbReference type="InParanoid" id="A0A139W8R1"/>
<accession>A0A139W8R1</accession>
<dbReference type="GO" id="GO:0046872">
    <property type="term" value="F:metal ion binding"/>
    <property type="evidence" value="ECO:0007669"/>
    <property type="project" value="UniProtKB-KW"/>
</dbReference>
<dbReference type="PANTHER" id="PTHR43270">
    <property type="entry name" value="BETA-ALA-HIS DIPEPTIDASE"/>
    <property type="match status" value="1"/>
</dbReference>
<dbReference type="Gene3D" id="3.30.70.360">
    <property type="match status" value="1"/>
</dbReference>
<dbReference type="Proteomes" id="UP000007266">
    <property type="component" value="Unassembled WGS sequence"/>
</dbReference>